<protein>
    <submittedName>
        <fullName evidence="10">GPS domain-containing protein</fullName>
    </submittedName>
</protein>
<dbReference type="Proteomes" id="UP000278807">
    <property type="component" value="Unassembled WGS sequence"/>
</dbReference>
<dbReference type="AlphaFoldDB" id="A0A0R3T3M4"/>
<reference evidence="10" key="1">
    <citation type="submission" date="2017-02" db="UniProtKB">
        <authorList>
            <consortium name="WormBaseParasite"/>
        </authorList>
    </citation>
    <scope>IDENTIFICATION</scope>
</reference>
<dbReference type="OrthoDB" id="10034530at2759"/>
<reference evidence="8 9" key="2">
    <citation type="submission" date="2018-11" db="EMBL/GenBank/DDBJ databases">
        <authorList>
            <consortium name="Pathogen Informatics"/>
        </authorList>
    </citation>
    <scope>NUCLEOTIDE SEQUENCE [LARGE SCALE GENOMIC DNA]</scope>
</reference>
<dbReference type="GO" id="GO:0007189">
    <property type="term" value="P:adenylate cyclase-activating G protein-coupled receptor signaling pathway"/>
    <property type="evidence" value="ECO:0007669"/>
    <property type="project" value="TreeGrafter"/>
</dbReference>
<evidence type="ECO:0000256" key="4">
    <source>
        <dbReference type="ARBA" id="ARBA00023136"/>
    </source>
</evidence>
<feature type="transmembrane region" description="Helical" evidence="6">
    <location>
        <begin position="966"/>
        <end position="986"/>
    </location>
</feature>
<dbReference type="InterPro" id="IPR046338">
    <property type="entry name" value="GAIN_dom_sf"/>
</dbReference>
<dbReference type="SMART" id="SM00303">
    <property type="entry name" value="GPS"/>
    <property type="match status" value="1"/>
</dbReference>
<evidence type="ECO:0000256" key="1">
    <source>
        <dbReference type="ARBA" id="ARBA00004370"/>
    </source>
</evidence>
<feature type="transmembrane region" description="Helical" evidence="6">
    <location>
        <begin position="1112"/>
        <end position="1131"/>
    </location>
</feature>
<dbReference type="InterPro" id="IPR000203">
    <property type="entry name" value="GPS"/>
</dbReference>
<feature type="transmembrane region" description="Helical" evidence="6">
    <location>
        <begin position="1072"/>
        <end position="1092"/>
    </location>
</feature>
<dbReference type="PANTHER" id="PTHR12011:SF471">
    <property type="entry name" value="G-PROTEIN COUPLED RECEPTORS FAMILY 2 PROFILE 2 DOMAIN-CONTAINING PROTEIN"/>
    <property type="match status" value="1"/>
</dbReference>
<proteinExistence type="predicted"/>
<dbReference type="PROSITE" id="PS50221">
    <property type="entry name" value="GAIN_B"/>
    <property type="match status" value="1"/>
</dbReference>
<dbReference type="WBParaSite" id="HNAJ_0000161601-mRNA-1">
    <property type="protein sequence ID" value="HNAJ_0000161601-mRNA-1"/>
    <property type="gene ID" value="HNAJ_0000161601"/>
</dbReference>
<evidence type="ECO:0000313" key="8">
    <source>
        <dbReference type="EMBL" id="VDN97474.1"/>
    </source>
</evidence>
<dbReference type="InterPro" id="IPR013320">
    <property type="entry name" value="ConA-like_dom_sf"/>
</dbReference>
<feature type="transmembrane region" description="Helical" evidence="6">
    <location>
        <begin position="1152"/>
        <end position="1173"/>
    </location>
</feature>
<evidence type="ECO:0000256" key="2">
    <source>
        <dbReference type="ARBA" id="ARBA00022692"/>
    </source>
</evidence>
<organism evidence="10">
    <name type="scientific">Rodentolepis nana</name>
    <name type="common">Dwarf tapeworm</name>
    <name type="synonym">Hymenolepis nana</name>
    <dbReference type="NCBI Taxonomy" id="102285"/>
    <lineage>
        <taxon>Eukaryota</taxon>
        <taxon>Metazoa</taxon>
        <taxon>Spiralia</taxon>
        <taxon>Lophotrochozoa</taxon>
        <taxon>Platyhelminthes</taxon>
        <taxon>Cestoda</taxon>
        <taxon>Eucestoda</taxon>
        <taxon>Cyclophyllidea</taxon>
        <taxon>Hymenolepididae</taxon>
        <taxon>Rodentolepis</taxon>
    </lineage>
</organism>
<keyword evidence="4 6" id="KW-0472">Membrane</keyword>
<keyword evidence="9" id="KW-1185">Reference proteome</keyword>
<dbReference type="EMBL" id="UZAE01000650">
    <property type="protein sequence ID" value="VDN97474.1"/>
    <property type="molecule type" value="Genomic_DNA"/>
</dbReference>
<dbReference type="GO" id="GO:0005886">
    <property type="term" value="C:plasma membrane"/>
    <property type="evidence" value="ECO:0007669"/>
    <property type="project" value="TreeGrafter"/>
</dbReference>
<dbReference type="InterPro" id="IPR057244">
    <property type="entry name" value="GAIN_B"/>
</dbReference>
<name>A0A0R3T3M4_RODNA</name>
<keyword evidence="5" id="KW-1015">Disulfide bond</keyword>
<feature type="transmembrane region" description="Helical" evidence="6">
    <location>
        <begin position="1179"/>
        <end position="1201"/>
    </location>
</feature>
<dbReference type="PANTHER" id="PTHR12011">
    <property type="entry name" value="ADHESION G-PROTEIN COUPLED RECEPTOR"/>
    <property type="match status" value="1"/>
</dbReference>
<evidence type="ECO:0000259" key="7">
    <source>
        <dbReference type="PROSITE" id="PS50221"/>
    </source>
</evidence>
<evidence type="ECO:0000313" key="10">
    <source>
        <dbReference type="WBParaSite" id="HNAJ_0000161601-mRNA-1"/>
    </source>
</evidence>
<feature type="transmembrane region" description="Helical" evidence="6">
    <location>
        <begin position="1038"/>
        <end position="1060"/>
    </location>
</feature>
<evidence type="ECO:0000256" key="3">
    <source>
        <dbReference type="ARBA" id="ARBA00022989"/>
    </source>
</evidence>
<feature type="domain" description="GAIN-B" evidence="7">
    <location>
        <begin position="789"/>
        <end position="946"/>
    </location>
</feature>
<sequence>MGNGGDFGIALYEGGHELVGWVNDVSCHGSSTILTQTSRHNQWFHVALSWMGDEVYLFLNGNLLSTCKNSSAYRRNGQQVYSDTFSNNSLMLIIPPSSNRDYRLAVGIVNIWETIIDSEMGISDFMGLTRAEGTNFAKASHYWPMNGLLTYLAPGRLLTSNVVTSKDRRNVDGAAMCTTDSKLSHIVLTGDIRPGGKYTNLFYSCLYTLSQCTKIIFTLDFLLNGDHGYANRDYVLLASPSGRANVGITITLNPIEQLLKVEHRSNTKNCSSWANLEDIKHVGGKWINLQVFIADGSVTLQLNDMDVQNLNPTLCTISQFSPLDYTSSPFPKIVIGEELGVCVSNVAIIESSKQDDLVPPSMVEVCYPGADVIFPLEGSFPNRFGNPNKAADLSTFTGRKISKKLSGCLNNLMVSCSEISLSFWLLVKRMDSSIVDMNNYMVMSTGPTTYQGISVAIEYPTIPNSFNLIVKLVTFDSIYLIFSTNYWKTDEWVNVGIVATNGENSMGITMELYRNGLPLMTTSSPFFKDASTFYPKNPNSGVYFGSSIATIPKMNAVHIASGGVNMFAFWLQRAASCGTPRSSYMHLMGECSSNETLPEVVPCQSASNCRLSTNGVCLENSVDNIYSMARGVSLISSPSAILSLLHIVEDVLVNQSIISGSEDEKKLLWSGVVLLNRLSIVEQSSAFEIELLQNMAEDTLDYLLQFLDVLLKPSHKNVWRELRDTYLTKPPEIVEAMAAMLRALRLENSSTIEIARKTNFVTSFSSFKNAPTFNGVQPMKVFESPTSWRNSDVKTYTVSILGADTPSETMDILTLPKQYFWKDAENDNKLKSGSINSPVLTSSVRSLTSVENTLYDYTINLLIKNEFKESATARRTDCLHWKAKSVEETGEGLMEYEVKCVYWDEKNGSRWNSEQCSVIKSNVTYTVCRCNGTGSFAVAMSYPDDDDSFWKTAGAVSQEWYELLKLFLNIATNSISAASLVVLALYLSWKNTLPELRDHTKVKLNLTMAFIGYHLCFMIFPLLEEIEVLCKIIGALEHFFTCAALGWQCLNSCYIFNALINGKLRSSWKMNICIAWVVNAVIVSVIACSTSASDYGTGLMCSPTGLSSYIAMAESSLFLLVSLAACTILLCNIDTPAYLHPKIIEALQNEMYGSVTMTAFSLAVFVTGVVMIYDNRPYIVFIFWMLNSVQGCLIAVVMGLLDKSNVVRKRKFSEFVETSQILGSSVNFTQDKEEVNEHSEFGDLEIGDGVMIGDEMDSEKSEKRE</sequence>
<keyword evidence="3 6" id="KW-1133">Transmembrane helix</keyword>
<dbReference type="Gene3D" id="1.20.1070.10">
    <property type="entry name" value="Rhodopsin 7-helix transmembrane proteins"/>
    <property type="match status" value="1"/>
</dbReference>
<dbReference type="Gene3D" id="2.60.220.50">
    <property type="match status" value="1"/>
</dbReference>
<evidence type="ECO:0000313" key="9">
    <source>
        <dbReference type="Proteomes" id="UP000278807"/>
    </source>
</evidence>
<dbReference type="SUPFAM" id="SSF49899">
    <property type="entry name" value="Concanavalin A-like lectins/glucanases"/>
    <property type="match status" value="1"/>
</dbReference>
<feature type="transmembrane region" description="Helical" evidence="6">
    <location>
        <begin position="1006"/>
        <end position="1023"/>
    </location>
</feature>
<dbReference type="GO" id="GO:0004930">
    <property type="term" value="F:G protein-coupled receptor activity"/>
    <property type="evidence" value="ECO:0007669"/>
    <property type="project" value="TreeGrafter"/>
</dbReference>
<dbReference type="STRING" id="102285.A0A0R3T3M4"/>
<accession>A0A0R3T3M4</accession>
<keyword evidence="2 6" id="KW-0812">Transmembrane</keyword>
<comment type="subcellular location">
    <subcellularLocation>
        <location evidence="1">Membrane</location>
    </subcellularLocation>
</comment>
<evidence type="ECO:0000256" key="5">
    <source>
        <dbReference type="ARBA" id="ARBA00023157"/>
    </source>
</evidence>
<dbReference type="Pfam" id="PF01825">
    <property type="entry name" value="GPS"/>
    <property type="match status" value="1"/>
</dbReference>
<gene>
    <name evidence="8" type="ORF">HNAJ_LOCUS1615</name>
</gene>
<evidence type="ECO:0000256" key="6">
    <source>
        <dbReference type="SAM" id="Phobius"/>
    </source>
</evidence>